<dbReference type="RefSeq" id="WP_087419348.1">
    <property type="nucleotide sequence ID" value="NZ_BMPA01000001.1"/>
</dbReference>
<evidence type="ECO:0000256" key="4">
    <source>
        <dbReference type="ARBA" id="ARBA00023136"/>
    </source>
</evidence>
<comment type="subcellular location">
    <subcellularLocation>
        <location evidence="1">Cell outer membrane</location>
    </subcellularLocation>
</comment>
<dbReference type="InterPro" id="IPR012944">
    <property type="entry name" value="SusD_RagB_dom"/>
</dbReference>
<protein>
    <submittedName>
        <fullName evidence="9">RagB/SusD family nutrient uptake outer membrane protein</fullName>
    </submittedName>
</protein>
<dbReference type="InterPro" id="IPR011990">
    <property type="entry name" value="TPR-like_helical_dom_sf"/>
</dbReference>
<comment type="similarity">
    <text evidence="2">Belongs to the SusD family.</text>
</comment>
<sequence>MKHLIIYSTIVTSIFFSSCSNYLDIVPENDIETIETIFEKREQAELWLKSCYVLMTDPVSSVIVNPAFTGTDEVVAGEYTRQLLTTQHRWQWYGLFIGDGLQMVQEPYANIWKKDLFYAAIRYCNIFFEKIGGVYNMPDNEKALWVAELKALKAQLYFELMRRYGPIILVPENIEVNSDIEIMQQPRSPIDTCVNTIVRLLDEAMKVLPPFMQKDQSRWTYHSLESAATLKAQVLLYAASPLFNGNPAYTNFKNKKGEQLFNTTYDHEKWKRAAEATDEAIQLCLDGGRQLVTGNMSKSTELLNTMMDIENSVVAPGYANNEAIYMIRPQGQSLHFWYSWTLPYFKSTDYANYNASMKGCISPSIKMVEMYYTEHGLPIDADKEWDYSSRYQMGKESSPLYRDVIPLNSDVLGLHLRREPRFYASIAADRCYWQRGKDAAQNLIVKAYRGEQFGTHTPIINNSYPQNLSGYWLKKGSYSNVSTRDYSSAIDNREEGAIIFRLAELYLMKAEAWNEYLETPDAEHVYNPLNAVRERAGIPDVESAWTNYSKTPDKVKTKTGMREIIRQEWNIEFAFEGRRFWNLRRWLTAADELNTDLYGWNILGETAHQFYNNFDGPVVVWSKREFVAPRDYLFPIRSEEVMVAGCVQNPGW</sequence>
<evidence type="ECO:0000256" key="5">
    <source>
        <dbReference type="ARBA" id="ARBA00023237"/>
    </source>
</evidence>
<keyword evidence="4" id="KW-0472">Membrane</keyword>
<keyword evidence="11" id="KW-1185">Reference proteome</keyword>
<evidence type="ECO:0000259" key="6">
    <source>
        <dbReference type="Pfam" id="PF07980"/>
    </source>
</evidence>
<dbReference type="Gene3D" id="1.25.40.390">
    <property type="match status" value="1"/>
</dbReference>
<dbReference type="EMBL" id="CP043839">
    <property type="protein sequence ID" value="WOF13132.1"/>
    <property type="molecule type" value="Genomic_DNA"/>
</dbReference>
<organism evidence="8 10">
    <name type="scientific">Butyricimonas paravirosa</name>
    <dbReference type="NCBI Taxonomy" id="1472417"/>
    <lineage>
        <taxon>Bacteria</taxon>
        <taxon>Pseudomonadati</taxon>
        <taxon>Bacteroidota</taxon>
        <taxon>Bacteroidia</taxon>
        <taxon>Bacteroidales</taxon>
        <taxon>Odoribacteraceae</taxon>
        <taxon>Butyricimonas</taxon>
    </lineage>
</organism>
<dbReference type="AlphaFoldDB" id="A0A7X5YFH9"/>
<feature type="domain" description="RagB/SusD" evidence="6">
    <location>
        <begin position="341"/>
        <end position="652"/>
    </location>
</feature>
<dbReference type="Pfam" id="PF14322">
    <property type="entry name" value="SusD-like_3"/>
    <property type="match status" value="1"/>
</dbReference>
<dbReference type="GeneID" id="86892236"/>
<gene>
    <name evidence="9" type="ORF">F1644_13055</name>
    <name evidence="8" type="ORF">GGR15_003082</name>
</gene>
<evidence type="ECO:0000256" key="3">
    <source>
        <dbReference type="ARBA" id="ARBA00022729"/>
    </source>
</evidence>
<proteinExistence type="inferred from homology"/>
<evidence type="ECO:0000256" key="1">
    <source>
        <dbReference type="ARBA" id="ARBA00004442"/>
    </source>
</evidence>
<evidence type="ECO:0000313" key="8">
    <source>
        <dbReference type="EMBL" id="NJC19448.1"/>
    </source>
</evidence>
<evidence type="ECO:0000259" key="7">
    <source>
        <dbReference type="Pfam" id="PF14322"/>
    </source>
</evidence>
<dbReference type="GO" id="GO:0009279">
    <property type="term" value="C:cell outer membrane"/>
    <property type="evidence" value="ECO:0007669"/>
    <property type="project" value="UniProtKB-SubCell"/>
</dbReference>
<reference evidence="8 10" key="2">
    <citation type="submission" date="2020-03" db="EMBL/GenBank/DDBJ databases">
        <title>Genomic Encyclopedia of Type Strains, Phase IV (KMG-IV): sequencing the most valuable type-strain genomes for metagenomic binning, comparative biology and taxonomic classification.</title>
        <authorList>
            <person name="Goeker M."/>
        </authorList>
    </citation>
    <scope>NUCLEOTIDE SEQUENCE [LARGE SCALE GENOMIC DNA]</scope>
    <source>
        <strain evidence="8 10">DSM 105722</strain>
    </source>
</reference>
<name>A0A7X5YFH9_9BACT</name>
<evidence type="ECO:0000313" key="11">
    <source>
        <dbReference type="Proteomes" id="UP001302374"/>
    </source>
</evidence>
<accession>A0A7X5YFH9</accession>
<keyword evidence="3" id="KW-0732">Signal</keyword>
<evidence type="ECO:0000256" key="2">
    <source>
        <dbReference type="ARBA" id="ARBA00006275"/>
    </source>
</evidence>
<keyword evidence="5" id="KW-0998">Cell outer membrane</keyword>
<dbReference type="SUPFAM" id="SSF48452">
    <property type="entry name" value="TPR-like"/>
    <property type="match status" value="1"/>
</dbReference>
<dbReference type="PROSITE" id="PS51257">
    <property type="entry name" value="PROKAR_LIPOPROTEIN"/>
    <property type="match status" value="1"/>
</dbReference>
<evidence type="ECO:0000313" key="9">
    <source>
        <dbReference type="EMBL" id="WOF13132.1"/>
    </source>
</evidence>
<dbReference type="Proteomes" id="UP001302374">
    <property type="component" value="Chromosome"/>
</dbReference>
<reference evidence="9 11" key="1">
    <citation type="submission" date="2019-09" db="EMBL/GenBank/DDBJ databases">
        <title>Butyricimonas paravirosa DSM 105722 (=214-4 = JCM 18677 = CCUG 65563).</title>
        <authorList>
            <person name="Le Roy T."/>
            <person name="Cani P.D."/>
        </authorList>
    </citation>
    <scope>NUCLEOTIDE SEQUENCE [LARGE SCALE GENOMIC DNA]</scope>
    <source>
        <strain evidence="9 11">DSM 105722</strain>
    </source>
</reference>
<dbReference type="InterPro" id="IPR033985">
    <property type="entry name" value="SusD-like_N"/>
</dbReference>
<dbReference type="Pfam" id="PF07980">
    <property type="entry name" value="SusD_RagB"/>
    <property type="match status" value="1"/>
</dbReference>
<dbReference type="EMBL" id="JAATLI010000011">
    <property type="protein sequence ID" value="NJC19448.1"/>
    <property type="molecule type" value="Genomic_DNA"/>
</dbReference>
<dbReference type="Proteomes" id="UP000576368">
    <property type="component" value="Unassembled WGS sequence"/>
</dbReference>
<feature type="domain" description="SusD-like N-terminal" evidence="7">
    <location>
        <begin position="96"/>
        <end position="218"/>
    </location>
</feature>
<evidence type="ECO:0000313" key="10">
    <source>
        <dbReference type="Proteomes" id="UP000576368"/>
    </source>
</evidence>